<evidence type="ECO:0000313" key="3">
    <source>
        <dbReference type="Proteomes" id="UP000707206"/>
    </source>
</evidence>
<dbReference type="AlphaFoldDB" id="A0A967ARB3"/>
<keyword evidence="1" id="KW-1133">Transmembrane helix</keyword>
<keyword evidence="1" id="KW-0812">Transmembrane</keyword>
<accession>A0A967ARB3</accession>
<evidence type="ECO:0000256" key="1">
    <source>
        <dbReference type="SAM" id="Phobius"/>
    </source>
</evidence>
<keyword evidence="2" id="KW-0413">Isomerase</keyword>
<gene>
    <name evidence="2" type="ORF">FK220_000380</name>
</gene>
<name>A0A967ARB3_9FLAO</name>
<dbReference type="GO" id="GO:0016853">
    <property type="term" value="F:isomerase activity"/>
    <property type="evidence" value="ECO:0007669"/>
    <property type="project" value="UniProtKB-KW"/>
</dbReference>
<dbReference type="PROSITE" id="PS51257">
    <property type="entry name" value="PROKAR_LIPOPROTEIN"/>
    <property type="match status" value="1"/>
</dbReference>
<protein>
    <submittedName>
        <fullName evidence="2">Peptidyl-prolyl cis-trans isomerase</fullName>
    </submittedName>
</protein>
<reference evidence="2" key="2">
    <citation type="submission" date="2020-03" db="EMBL/GenBank/DDBJ databases">
        <title>Flavobacteriaceae bacterium strain TP-CH-4, a member of the family Flavobacteriaceae isolated from a deep-sea seamount.</title>
        <authorList>
            <person name="Zhang D.-C."/>
        </authorList>
    </citation>
    <scope>NUCLEOTIDE SEQUENCE</scope>
    <source>
        <strain evidence="2">TP-CH-4</strain>
    </source>
</reference>
<keyword evidence="3" id="KW-1185">Reference proteome</keyword>
<evidence type="ECO:0000313" key="2">
    <source>
        <dbReference type="EMBL" id="NHF57775.1"/>
    </source>
</evidence>
<dbReference type="Proteomes" id="UP000707206">
    <property type="component" value="Unassembled WGS sequence"/>
</dbReference>
<keyword evidence="1" id="KW-0472">Membrane</keyword>
<comment type="caution">
    <text evidence="2">The sequence shown here is derived from an EMBL/GenBank/DDBJ whole genome shotgun (WGS) entry which is preliminary data.</text>
</comment>
<dbReference type="EMBL" id="VIKU02000001">
    <property type="protein sequence ID" value="NHF57775.1"/>
    <property type="molecule type" value="Genomic_DNA"/>
</dbReference>
<proteinExistence type="predicted"/>
<dbReference type="RefSeq" id="WP_152572308.1">
    <property type="nucleotide sequence ID" value="NZ_VIKU02000001.1"/>
</dbReference>
<sequence length="296" mass="34545">MRFSIIRSKSIFFWMVSSVMVLVLSSCGGMFSKNKEEQPLARVGEAFLYPSDVTPLLSNAVSKEDSASFVTNYINNWASKQLLLAKAKINLPEDKLTEFDKLVDNYRNDLYTRAYKEALVQQGSDSTVSKSQLREFYNKEKQNFRLNEKIVRLRFIELPKQFLNKDEVIEKLKRFNKEDVTYLDSIGVQFKKLNFNDSIWVRASRVIDEIPPLSRENEGRYLKKSQFFELEDAKGVYLTKIIDVLNPNDIAPLSFIEPTIKQVLLSRRKLDYIRKLETEIIDEAIKDKDFEVYAKD</sequence>
<organism evidence="2 3">
    <name type="scientific">Pelagihabitans pacificus</name>
    <dbReference type="NCBI Taxonomy" id="2696054"/>
    <lineage>
        <taxon>Bacteria</taxon>
        <taxon>Pseudomonadati</taxon>
        <taxon>Bacteroidota</taxon>
        <taxon>Flavobacteriia</taxon>
        <taxon>Flavobacteriales</taxon>
        <taxon>Flavobacteriaceae</taxon>
        <taxon>Pelagihabitans</taxon>
    </lineage>
</organism>
<feature type="transmembrane region" description="Helical" evidence="1">
    <location>
        <begin position="12"/>
        <end position="31"/>
    </location>
</feature>
<reference evidence="2" key="1">
    <citation type="submission" date="2019-07" db="EMBL/GenBank/DDBJ databases">
        <authorList>
            <person name="De-Chao Zhang Q."/>
        </authorList>
    </citation>
    <scope>NUCLEOTIDE SEQUENCE</scope>
    <source>
        <strain evidence="2">TP-CH-4</strain>
    </source>
</reference>